<reference evidence="1 2" key="1">
    <citation type="submission" date="2020-06" db="EMBL/GenBank/DDBJ databases">
        <title>Global-level population genomics: horizontal gene transfer, symbiosis and evolution in Rhizobia.</title>
        <authorList>
            <person name="Gai Y."/>
        </authorList>
    </citation>
    <scope>NUCLEOTIDE SEQUENCE [LARGE SCALE GENOMIC DNA]</scope>
    <source>
        <strain evidence="1 2">PLR6_1b</strain>
    </source>
</reference>
<gene>
    <name evidence="1" type="ORF">HJA87_31180</name>
</gene>
<evidence type="ECO:0000313" key="2">
    <source>
        <dbReference type="Proteomes" id="UP000720124"/>
    </source>
</evidence>
<comment type="caution">
    <text evidence="1">The sequence shown here is derived from an EMBL/GenBank/DDBJ whole genome shotgun (WGS) entry which is preliminary data.</text>
</comment>
<dbReference type="Proteomes" id="UP000720124">
    <property type="component" value="Unassembled WGS sequence"/>
</dbReference>
<protein>
    <submittedName>
        <fullName evidence="1">Uncharacterized protein</fullName>
    </submittedName>
</protein>
<proteinExistence type="predicted"/>
<dbReference type="EMBL" id="JABTXI010000026">
    <property type="protein sequence ID" value="MBY3594266.1"/>
    <property type="molecule type" value="Genomic_DNA"/>
</dbReference>
<keyword evidence="2" id="KW-1185">Reference proteome</keyword>
<name>A0ABS7LT22_9HYPH</name>
<organism evidence="1 2">
    <name type="scientific">Rhizobium bangladeshense</name>
    <dbReference type="NCBI Taxonomy" id="1138189"/>
    <lineage>
        <taxon>Bacteria</taxon>
        <taxon>Pseudomonadati</taxon>
        <taxon>Pseudomonadota</taxon>
        <taxon>Alphaproteobacteria</taxon>
        <taxon>Hyphomicrobiales</taxon>
        <taxon>Rhizobiaceae</taxon>
        <taxon>Rhizobium/Agrobacterium group</taxon>
        <taxon>Rhizobium</taxon>
    </lineage>
</organism>
<sequence length="102" mass="11718">MNFDIGQNSFPADGRGLHTDQKDWWQAIMAERKWTHEEAAQLIELAEAGLTVDEIGDRLDRTGGAVRVKANRIGVDFYVRDIGKFLINAETKRFHMRCARDR</sequence>
<dbReference type="Gene3D" id="1.10.10.60">
    <property type="entry name" value="Homeodomain-like"/>
    <property type="match status" value="1"/>
</dbReference>
<dbReference type="RefSeq" id="WP_222012559.1">
    <property type="nucleotide sequence ID" value="NZ_JABTXI010000026.1"/>
</dbReference>
<accession>A0ABS7LT22</accession>
<evidence type="ECO:0000313" key="1">
    <source>
        <dbReference type="EMBL" id="MBY3594266.1"/>
    </source>
</evidence>